<feature type="region of interest" description="Disordered" evidence="1">
    <location>
        <begin position="421"/>
        <end position="466"/>
    </location>
</feature>
<name>A0AA40ADM6_9PEZI</name>
<feature type="domain" description="Clr5" evidence="2">
    <location>
        <begin position="20"/>
        <end position="71"/>
    </location>
</feature>
<dbReference type="Pfam" id="PF14420">
    <property type="entry name" value="Clr5"/>
    <property type="match status" value="1"/>
</dbReference>
<evidence type="ECO:0000259" key="2">
    <source>
        <dbReference type="Pfam" id="PF14420"/>
    </source>
</evidence>
<reference evidence="3" key="1">
    <citation type="submission" date="2023-06" db="EMBL/GenBank/DDBJ databases">
        <title>Genome-scale phylogeny and comparative genomics of the fungal order Sordariales.</title>
        <authorList>
            <consortium name="Lawrence Berkeley National Laboratory"/>
            <person name="Hensen N."/>
            <person name="Bonometti L."/>
            <person name="Westerberg I."/>
            <person name="Brannstrom I.O."/>
            <person name="Guillou S."/>
            <person name="Cros-Aarteil S."/>
            <person name="Calhoun S."/>
            <person name="Haridas S."/>
            <person name="Kuo A."/>
            <person name="Mondo S."/>
            <person name="Pangilinan J."/>
            <person name="Riley R."/>
            <person name="LaButti K."/>
            <person name="Andreopoulos B."/>
            <person name="Lipzen A."/>
            <person name="Chen C."/>
            <person name="Yanf M."/>
            <person name="Daum C."/>
            <person name="Ng V."/>
            <person name="Clum A."/>
            <person name="Steindorff A."/>
            <person name="Ohm R."/>
            <person name="Martin F."/>
            <person name="Silar P."/>
            <person name="Natvig D."/>
            <person name="Lalanne C."/>
            <person name="Gautier V."/>
            <person name="Ament-velasquez S.L."/>
            <person name="Kruys A."/>
            <person name="Hutchinson M.I."/>
            <person name="Powell A.J."/>
            <person name="Barry K."/>
            <person name="Miller A.N."/>
            <person name="Grigoriev I.V."/>
            <person name="Debuchy R."/>
            <person name="Gladieux P."/>
            <person name="Thoren M.H."/>
            <person name="Johannesson H."/>
        </authorList>
    </citation>
    <scope>NUCLEOTIDE SEQUENCE</scope>
    <source>
        <strain evidence="3">SMH2392-1A</strain>
    </source>
</reference>
<feature type="region of interest" description="Disordered" evidence="1">
    <location>
        <begin position="520"/>
        <end position="542"/>
    </location>
</feature>
<feature type="compositionally biased region" description="Polar residues" evidence="1">
    <location>
        <begin position="532"/>
        <end position="541"/>
    </location>
</feature>
<dbReference type="EMBL" id="JAUIRO010000005">
    <property type="protein sequence ID" value="KAK0713997.1"/>
    <property type="molecule type" value="Genomic_DNA"/>
</dbReference>
<dbReference type="AlphaFoldDB" id="A0AA40ADM6"/>
<comment type="caution">
    <text evidence="3">The sequence shown here is derived from an EMBL/GenBank/DDBJ whole genome shotgun (WGS) entry which is preliminary data.</text>
</comment>
<evidence type="ECO:0000313" key="3">
    <source>
        <dbReference type="EMBL" id="KAK0713997.1"/>
    </source>
</evidence>
<evidence type="ECO:0000313" key="4">
    <source>
        <dbReference type="Proteomes" id="UP001172101"/>
    </source>
</evidence>
<organism evidence="3 4">
    <name type="scientific">Lasiosphaeria miniovina</name>
    <dbReference type="NCBI Taxonomy" id="1954250"/>
    <lineage>
        <taxon>Eukaryota</taxon>
        <taxon>Fungi</taxon>
        <taxon>Dikarya</taxon>
        <taxon>Ascomycota</taxon>
        <taxon>Pezizomycotina</taxon>
        <taxon>Sordariomycetes</taxon>
        <taxon>Sordariomycetidae</taxon>
        <taxon>Sordariales</taxon>
        <taxon>Lasiosphaeriaceae</taxon>
        <taxon>Lasiosphaeria</taxon>
    </lineage>
</organism>
<gene>
    <name evidence="3" type="ORF">B0T26DRAFT_783803</name>
</gene>
<sequence>MDQADHGPHLQPTAGWVAGDEWDTHRATIQELYQAQNMPLKDVMKVMEDRHGFRATQRMYKTRIKSWGLDKKFKESEVVELFRLRRERERAGKSAAAATYTIRGREVDWDRVNTYVRRKGLDIPRLVDTAPHLSPAAAREIACRTPSPAPDPAAAGVAAASYRHGGGLAPIDTYLDVTTSPMSSSSMVSSAPSAFSSSPGPGPAPALAASRTPISPSASHYSHHQPGPLPRQDESSHHYQNTTATPASAPAPQSAEGLQVFQKFLTRAYHTVLFEDGDKAWGTTEYWLRNARSQEWIMTLRYKLAMYRGFIEAETAAGSAAVRSFRALNRSFALLEPASAGIIGVRLFYLVNFFHAFGHASPFHNPFAATARQLATVVHTACVALPPQYAQGSGCVDAGGGSGGGGGGDVVMAGTGEDFRIHRYPPQHHGGQSHGGQSHDKRASSSRSSSSSSAVPPPASPTGAAATPRPLLVLESHLDFTESAGRFLAAVLDSMVQRLGVVLPAAAVLLLDKDRDGYPLLDSGTPEPPPANSSTAPSVSTLPFPPGFADTRYAAYGGTERDPPAAALDAAVWALARRRDDALAVECLRPLLALDTTTASGMSVAGAQKTRARAIARCARYHAARIAERAGDAEAARENLVRSVQGSLLFDGEFVSWGEVEFLFL</sequence>
<evidence type="ECO:0000256" key="1">
    <source>
        <dbReference type="SAM" id="MobiDB-lite"/>
    </source>
</evidence>
<dbReference type="Proteomes" id="UP001172101">
    <property type="component" value="Unassembled WGS sequence"/>
</dbReference>
<dbReference type="PANTHER" id="PTHR38788:SF3">
    <property type="entry name" value="CLR5 DOMAIN-CONTAINING PROTEIN"/>
    <property type="match status" value="1"/>
</dbReference>
<feature type="compositionally biased region" description="Low complexity" evidence="1">
    <location>
        <begin position="242"/>
        <end position="253"/>
    </location>
</feature>
<protein>
    <recommendedName>
        <fullName evidence="2">Clr5 domain-containing protein</fullName>
    </recommendedName>
</protein>
<keyword evidence="4" id="KW-1185">Reference proteome</keyword>
<dbReference type="InterPro" id="IPR025676">
    <property type="entry name" value="Clr5_dom"/>
</dbReference>
<feature type="compositionally biased region" description="Low complexity" evidence="1">
    <location>
        <begin position="180"/>
        <end position="210"/>
    </location>
</feature>
<dbReference type="PANTHER" id="PTHR38788">
    <property type="entry name" value="CLR5 DOMAIN-CONTAINING PROTEIN"/>
    <property type="match status" value="1"/>
</dbReference>
<feature type="compositionally biased region" description="Low complexity" evidence="1">
    <location>
        <begin position="445"/>
        <end position="454"/>
    </location>
</feature>
<dbReference type="RefSeq" id="XP_060295319.1">
    <property type="nucleotide sequence ID" value="XM_060446752.1"/>
</dbReference>
<accession>A0AA40ADM6</accession>
<dbReference type="GeneID" id="85330022"/>
<proteinExistence type="predicted"/>
<feature type="region of interest" description="Disordered" evidence="1">
    <location>
        <begin position="179"/>
        <end position="253"/>
    </location>
</feature>